<proteinExistence type="predicted"/>
<dbReference type="AlphaFoldDB" id="A0A212TDZ3"/>
<evidence type="ECO:0000256" key="1">
    <source>
        <dbReference type="ARBA" id="ARBA00004651"/>
    </source>
</evidence>
<dbReference type="PANTHER" id="PTHR43124">
    <property type="entry name" value="PURINE EFFLUX PUMP PBUE"/>
    <property type="match status" value="1"/>
</dbReference>
<evidence type="ECO:0000256" key="2">
    <source>
        <dbReference type="ARBA" id="ARBA00022475"/>
    </source>
</evidence>
<dbReference type="Gene3D" id="1.20.1250.20">
    <property type="entry name" value="MFS general substrate transporter like domains"/>
    <property type="match status" value="1"/>
</dbReference>
<organism evidence="9 10">
    <name type="scientific">Kytococcus aerolatus</name>
    <dbReference type="NCBI Taxonomy" id="592308"/>
    <lineage>
        <taxon>Bacteria</taxon>
        <taxon>Bacillati</taxon>
        <taxon>Actinomycetota</taxon>
        <taxon>Actinomycetes</taxon>
        <taxon>Micrococcales</taxon>
        <taxon>Kytococcaceae</taxon>
        <taxon>Kytococcus</taxon>
    </lineage>
</organism>
<evidence type="ECO:0000313" key="10">
    <source>
        <dbReference type="Proteomes" id="UP000198122"/>
    </source>
</evidence>
<feature type="transmembrane region" description="Helical" evidence="7">
    <location>
        <begin position="297"/>
        <end position="316"/>
    </location>
</feature>
<dbReference type="Proteomes" id="UP000198122">
    <property type="component" value="Unassembled WGS sequence"/>
</dbReference>
<evidence type="ECO:0000259" key="8">
    <source>
        <dbReference type="PROSITE" id="PS50850"/>
    </source>
</evidence>
<dbReference type="SUPFAM" id="SSF103473">
    <property type="entry name" value="MFS general substrate transporter"/>
    <property type="match status" value="1"/>
</dbReference>
<keyword evidence="5 7" id="KW-0472">Membrane</keyword>
<evidence type="ECO:0000256" key="6">
    <source>
        <dbReference type="SAM" id="MobiDB-lite"/>
    </source>
</evidence>
<feature type="transmembrane region" description="Helical" evidence="7">
    <location>
        <begin position="129"/>
        <end position="150"/>
    </location>
</feature>
<feature type="domain" description="Major facilitator superfamily (MFS) profile" evidence="8">
    <location>
        <begin position="38"/>
        <end position="412"/>
    </location>
</feature>
<dbReference type="InterPro" id="IPR036259">
    <property type="entry name" value="MFS_trans_sf"/>
</dbReference>
<dbReference type="RefSeq" id="WP_234994279.1">
    <property type="nucleotide sequence ID" value="NZ_FYEZ01000001.1"/>
</dbReference>
<dbReference type="GO" id="GO:0005886">
    <property type="term" value="C:plasma membrane"/>
    <property type="evidence" value="ECO:0007669"/>
    <property type="project" value="UniProtKB-SubCell"/>
</dbReference>
<evidence type="ECO:0000256" key="7">
    <source>
        <dbReference type="SAM" id="Phobius"/>
    </source>
</evidence>
<feature type="transmembrane region" description="Helical" evidence="7">
    <location>
        <begin position="322"/>
        <end position="342"/>
    </location>
</feature>
<reference evidence="9 10" key="1">
    <citation type="submission" date="2017-06" db="EMBL/GenBank/DDBJ databases">
        <authorList>
            <person name="Kim H.J."/>
            <person name="Triplett B.A."/>
        </authorList>
    </citation>
    <scope>NUCLEOTIDE SEQUENCE [LARGE SCALE GENOMIC DNA]</scope>
    <source>
        <strain evidence="9 10">DSM 22179</strain>
    </source>
</reference>
<feature type="transmembrane region" description="Helical" evidence="7">
    <location>
        <begin position="363"/>
        <end position="384"/>
    </location>
</feature>
<dbReference type="PANTHER" id="PTHR43124:SF3">
    <property type="entry name" value="CHLORAMPHENICOL EFFLUX PUMP RV0191"/>
    <property type="match status" value="1"/>
</dbReference>
<protein>
    <submittedName>
        <fullName evidence="9">MFS transporter, DHA1 family, inner membrane transport protein</fullName>
    </submittedName>
</protein>
<dbReference type="InterPro" id="IPR050189">
    <property type="entry name" value="MFS_Efflux_Transporters"/>
</dbReference>
<feature type="transmembrane region" description="Helical" evidence="7">
    <location>
        <begin position="162"/>
        <end position="184"/>
    </location>
</feature>
<name>A0A212TDZ3_9MICO</name>
<dbReference type="GO" id="GO:0022857">
    <property type="term" value="F:transmembrane transporter activity"/>
    <property type="evidence" value="ECO:0007669"/>
    <property type="project" value="InterPro"/>
</dbReference>
<evidence type="ECO:0000313" key="9">
    <source>
        <dbReference type="EMBL" id="SNC64051.1"/>
    </source>
</evidence>
<keyword evidence="2" id="KW-1003">Cell membrane</keyword>
<gene>
    <name evidence="9" type="ORF">SAMN05445756_1033</name>
</gene>
<dbReference type="Pfam" id="PF07690">
    <property type="entry name" value="MFS_1"/>
    <property type="match status" value="1"/>
</dbReference>
<dbReference type="EMBL" id="FYEZ01000001">
    <property type="protein sequence ID" value="SNC64051.1"/>
    <property type="molecule type" value="Genomic_DNA"/>
</dbReference>
<feature type="transmembrane region" description="Helical" evidence="7">
    <location>
        <begin position="190"/>
        <end position="213"/>
    </location>
</feature>
<dbReference type="PROSITE" id="PS50850">
    <property type="entry name" value="MFS"/>
    <property type="match status" value="1"/>
</dbReference>
<keyword evidence="10" id="KW-1185">Reference proteome</keyword>
<accession>A0A212TDZ3</accession>
<sequence>MPVARGSPHGLPVHSLPHRRRPGGGLSISTPDTRPRTLILWLAAATFAIGLTEFAAMTLLPHYAAEFGVTEPQASRAVSAYAIGVVVGAPVLSLGLARWDRRVSLLALLGLFTVGNLLAAAAPSLGLLVAARFVAGLPHGALFGIAQLVAATSLGRDRAAQAVAWVATGLTVATVVGVPGLSVLGQATSWRLPFVLVAVLAVVCAVALARLVPQGSGGVRRSARAELGAFTNPDVLLPLAMGAIGFGGLFAVYSFLSATLMSHTHAPAWAVPLVLMAYGVGGIIGNLLAGRTPERRLLLSAGLFQLLIGVATLVYSTTVDHWWLMLFSVALVGIGGGLVVPLQTRIMHVAGEAQTMAAALNHAAFNAANAIGPAVAGAALAAGWGWRSTGWVGAGLSLAGLAVWAVIMLRERARQGDGARPVVRS</sequence>
<feature type="transmembrane region" description="Helical" evidence="7">
    <location>
        <begin position="234"/>
        <end position="256"/>
    </location>
</feature>
<feature type="transmembrane region" description="Helical" evidence="7">
    <location>
        <begin position="38"/>
        <end position="58"/>
    </location>
</feature>
<evidence type="ECO:0000256" key="5">
    <source>
        <dbReference type="ARBA" id="ARBA00023136"/>
    </source>
</evidence>
<comment type="subcellular location">
    <subcellularLocation>
        <location evidence="1">Cell membrane</location>
        <topology evidence="1">Multi-pass membrane protein</topology>
    </subcellularLocation>
</comment>
<dbReference type="InterPro" id="IPR020846">
    <property type="entry name" value="MFS_dom"/>
</dbReference>
<dbReference type="InterPro" id="IPR011701">
    <property type="entry name" value="MFS"/>
</dbReference>
<keyword evidence="3 7" id="KW-0812">Transmembrane</keyword>
<feature type="transmembrane region" description="Helical" evidence="7">
    <location>
        <begin position="268"/>
        <end position="290"/>
    </location>
</feature>
<feature type="transmembrane region" description="Helical" evidence="7">
    <location>
        <begin position="390"/>
        <end position="409"/>
    </location>
</feature>
<feature type="region of interest" description="Disordered" evidence="6">
    <location>
        <begin position="1"/>
        <end position="30"/>
    </location>
</feature>
<evidence type="ECO:0000256" key="4">
    <source>
        <dbReference type="ARBA" id="ARBA00022989"/>
    </source>
</evidence>
<feature type="transmembrane region" description="Helical" evidence="7">
    <location>
        <begin position="103"/>
        <end position="123"/>
    </location>
</feature>
<keyword evidence="4 7" id="KW-1133">Transmembrane helix</keyword>
<dbReference type="CDD" id="cd17324">
    <property type="entry name" value="MFS_NepI_like"/>
    <property type="match status" value="1"/>
</dbReference>
<feature type="transmembrane region" description="Helical" evidence="7">
    <location>
        <begin position="78"/>
        <end position="96"/>
    </location>
</feature>
<evidence type="ECO:0000256" key="3">
    <source>
        <dbReference type="ARBA" id="ARBA00022692"/>
    </source>
</evidence>